<organism evidence="2 3">
    <name type="scientific">Polyporus arcularius HHB13444</name>
    <dbReference type="NCBI Taxonomy" id="1314778"/>
    <lineage>
        <taxon>Eukaryota</taxon>
        <taxon>Fungi</taxon>
        <taxon>Dikarya</taxon>
        <taxon>Basidiomycota</taxon>
        <taxon>Agaricomycotina</taxon>
        <taxon>Agaricomycetes</taxon>
        <taxon>Polyporales</taxon>
        <taxon>Polyporaceae</taxon>
        <taxon>Polyporus</taxon>
    </lineage>
</organism>
<feature type="transmembrane region" description="Helical" evidence="1">
    <location>
        <begin position="12"/>
        <end position="34"/>
    </location>
</feature>
<evidence type="ECO:0000256" key="1">
    <source>
        <dbReference type="SAM" id="Phobius"/>
    </source>
</evidence>
<proteinExistence type="predicted"/>
<keyword evidence="1" id="KW-0812">Transmembrane</keyword>
<accession>A0A5C3P5D7</accession>
<dbReference type="InParanoid" id="A0A5C3P5D7"/>
<reference evidence="2 3" key="1">
    <citation type="journal article" date="2019" name="Nat. Ecol. Evol.">
        <title>Megaphylogeny resolves global patterns of mushroom evolution.</title>
        <authorList>
            <person name="Varga T."/>
            <person name="Krizsan K."/>
            <person name="Foldi C."/>
            <person name="Dima B."/>
            <person name="Sanchez-Garcia M."/>
            <person name="Sanchez-Ramirez S."/>
            <person name="Szollosi G.J."/>
            <person name="Szarkandi J.G."/>
            <person name="Papp V."/>
            <person name="Albert L."/>
            <person name="Andreopoulos W."/>
            <person name="Angelini C."/>
            <person name="Antonin V."/>
            <person name="Barry K.W."/>
            <person name="Bougher N.L."/>
            <person name="Buchanan P."/>
            <person name="Buyck B."/>
            <person name="Bense V."/>
            <person name="Catcheside P."/>
            <person name="Chovatia M."/>
            <person name="Cooper J."/>
            <person name="Damon W."/>
            <person name="Desjardin D."/>
            <person name="Finy P."/>
            <person name="Geml J."/>
            <person name="Haridas S."/>
            <person name="Hughes K."/>
            <person name="Justo A."/>
            <person name="Karasinski D."/>
            <person name="Kautmanova I."/>
            <person name="Kiss B."/>
            <person name="Kocsube S."/>
            <person name="Kotiranta H."/>
            <person name="LaButti K.M."/>
            <person name="Lechner B.E."/>
            <person name="Liimatainen K."/>
            <person name="Lipzen A."/>
            <person name="Lukacs Z."/>
            <person name="Mihaltcheva S."/>
            <person name="Morgado L.N."/>
            <person name="Niskanen T."/>
            <person name="Noordeloos M.E."/>
            <person name="Ohm R.A."/>
            <person name="Ortiz-Santana B."/>
            <person name="Ovrebo C."/>
            <person name="Racz N."/>
            <person name="Riley R."/>
            <person name="Savchenko A."/>
            <person name="Shiryaev A."/>
            <person name="Soop K."/>
            <person name="Spirin V."/>
            <person name="Szebenyi C."/>
            <person name="Tomsovsky M."/>
            <person name="Tulloss R.E."/>
            <person name="Uehling J."/>
            <person name="Grigoriev I.V."/>
            <person name="Vagvolgyi C."/>
            <person name="Papp T."/>
            <person name="Martin F.M."/>
            <person name="Miettinen O."/>
            <person name="Hibbett D.S."/>
            <person name="Nagy L.G."/>
        </authorList>
    </citation>
    <scope>NUCLEOTIDE SEQUENCE [LARGE SCALE GENOMIC DNA]</scope>
    <source>
        <strain evidence="2 3">HHB13444</strain>
    </source>
</reference>
<keyword evidence="1" id="KW-0472">Membrane</keyword>
<name>A0A5C3P5D7_9APHY</name>
<keyword evidence="3" id="KW-1185">Reference proteome</keyword>
<dbReference type="EMBL" id="ML211332">
    <property type="protein sequence ID" value="TFK84229.1"/>
    <property type="molecule type" value="Genomic_DNA"/>
</dbReference>
<evidence type="ECO:0000313" key="3">
    <source>
        <dbReference type="Proteomes" id="UP000308197"/>
    </source>
</evidence>
<keyword evidence="1" id="KW-1133">Transmembrane helix</keyword>
<dbReference type="AlphaFoldDB" id="A0A5C3P5D7"/>
<evidence type="ECO:0000313" key="2">
    <source>
        <dbReference type="EMBL" id="TFK84229.1"/>
    </source>
</evidence>
<gene>
    <name evidence="2" type="ORF">K466DRAFT_233164</name>
</gene>
<protein>
    <submittedName>
        <fullName evidence="2">Uncharacterized protein</fullName>
    </submittedName>
</protein>
<dbReference type="Proteomes" id="UP000308197">
    <property type="component" value="Unassembled WGS sequence"/>
</dbReference>
<sequence>MPPSLVCSSSFWGLCILSALSFLFLSGLGGLWAVHMSWFSQPRRDRLIGDRGVQRSWRRPTASMIEVYSTYVASMHLYAGPRLGWLKVGRAQCRRMS</sequence>